<name>A0A916DWI3_9BACT</name>
<keyword evidence="2" id="KW-1185">Reference proteome</keyword>
<dbReference type="Proteomes" id="UP001060919">
    <property type="component" value="Chromosome"/>
</dbReference>
<dbReference type="RefSeq" id="WP_264789302.1">
    <property type="nucleotide sequence ID" value="NZ_AP026867.1"/>
</dbReference>
<reference evidence="1" key="1">
    <citation type="submission" date="2022-09" db="EMBL/GenBank/DDBJ databases">
        <title>Aureispira anguillicida sp. nov., isolated from Leptocephalus of Japanese eel Anguilla japonica.</title>
        <authorList>
            <person name="Yuasa K."/>
            <person name="Mekata T."/>
            <person name="Ikunari K."/>
        </authorList>
    </citation>
    <scope>NUCLEOTIDE SEQUENCE</scope>
    <source>
        <strain evidence="1">EL160426</strain>
    </source>
</reference>
<evidence type="ECO:0000313" key="1">
    <source>
        <dbReference type="EMBL" id="BDS14066.1"/>
    </source>
</evidence>
<accession>A0A916DWI3</accession>
<evidence type="ECO:0000313" key="2">
    <source>
        <dbReference type="Proteomes" id="UP001060919"/>
    </source>
</evidence>
<gene>
    <name evidence="1" type="ORF">AsAng_0048320</name>
</gene>
<organism evidence="1 2">
    <name type="scientific">Aureispira anguillae</name>
    <dbReference type="NCBI Taxonomy" id="2864201"/>
    <lineage>
        <taxon>Bacteria</taxon>
        <taxon>Pseudomonadati</taxon>
        <taxon>Bacteroidota</taxon>
        <taxon>Saprospiria</taxon>
        <taxon>Saprospirales</taxon>
        <taxon>Saprospiraceae</taxon>
        <taxon>Aureispira</taxon>
    </lineage>
</organism>
<dbReference type="EMBL" id="AP026867">
    <property type="protein sequence ID" value="BDS14066.1"/>
    <property type="molecule type" value="Genomic_DNA"/>
</dbReference>
<dbReference type="AlphaFoldDB" id="A0A916DWI3"/>
<dbReference type="KEGG" id="aup:AsAng_0048320"/>
<proteinExistence type="predicted"/>
<sequence length="226" mass="26370">MHYFITVVLFFTIISNSQAQTLQEIANGLEIEQIRLITENQDHYLEVIFSGSEQSFFERSFPYPKIQIELEDGTRLKTEITYMLLKTVLVKTKLQQLPKDFNCKVHLNTLHNTEPDLVFSYTSMPVGKNQFEVTNIDLLRQNGQNFLALTIKDHNPKGQIYPYPIFRIESNQKLIAERDFSTTELVELELIPTTLKQLPKDFSCTIYLDSFGDMGSLSYQFFYQKK</sequence>
<protein>
    <submittedName>
        <fullName evidence="1">Uncharacterized protein</fullName>
    </submittedName>
</protein>